<evidence type="ECO:0000313" key="2">
    <source>
        <dbReference type="Proteomes" id="UP001499993"/>
    </source>
</evidence>
<dbReference type="RefSeq" id="WP_344143186.1">
    <property type="nucleotide sequence ID" value="NZ_BAABIK010000007.1"/>
</dbReference>
<organism evidence="1 2">
    <name type="scientific">Streptomonospora halophila</name>
    <dbReference type="NCBI Taxonomy" id="427369"/>
    <lineage>
        <taxon>Bacteria</taxon>
        <taxon>Bacillati</taxon>
        <taxon>Actinomycetota</taxon>
        <taxon>Actinomycetes</taxon>
        <taxon>Streptosporangiales</taxon>
        <taxon>Nocardiopsidaceae</taxon>
        <taxon>Streptomonospora</taxon>
    </lineage>
</organism>
<dbReference type="Proteomes" id="UP001499993">
    <property type="component" value="Unassembled WGS sequence"/>
</dbReference>
<evidence type="ECO:0000313" key="1">
    <source>
        <dbReference type="EMBL" id="GAA4937227.1"/>
    </source>
</evidence>
<comment type="caution">
    <text evidence="1">The sequence shown here is derived from an EMBL/GenBank/DDBJ whole genome shotgun (WGS) entry which is preliminary data.</text>
</comment>
<keyword evidence="2" id="KW-1185">Reference proteome</keyword>
<reference evidence="2" key="1">
    <citation type="journal article" date="2019" name="Int. J. Syst. Evol. Microbiol.">
        <title>The Global Catalogue of Microorganisms (GCM) 10K type strain sequencing project: providing services to taxonomists for standard genome sequencing and annotation.</title>
        <authorList>
            <consortium name="The Broad Institute Genomics Platform"/>
            <consortium name="The Broad Institute Genome Sequencing Center for Infectious Disease"/>
            <person name="Wu L."/>
            <person name="Ma J."/>
        </authorList>
    </citation>
    <scope>NUCLEOTIDE SEQUENCE [LARGE SCALE GENOMIC DNA]</scope>
    <source>
        <strain evidence="2">JCM 18123</strain>
    </source>
</reference>
<protein>
    <submittedName>
        <fullName evidence="1">DUF3037 domain-containing protein</fullName>
    </submittedName>
</protein>
<sequence length="135" mass="14550">MSGGASGVLVDRDVFEYALVRVVPRLERGEQVNAGVIVYCRARRFLGARCVLDEERLRALDPGVDVTGVARALEAVELVCRGGAGAGPARDEDSGRRFRWLTAPRSTIVQPGAIHTGLTRDPAGELERLVGRLVL</sequence>
<dbReference type="EMBL" id="BAABIK010000007">
    <property type="protein sequence ID" value="GAA4937227.1"/>
    <property type="molecule type" value="Genomic_DNA"/>
</dbReference>
<name>A0ABP9GF63_9ACTN</name>
<proteinExistence type="predicted"/>
<accession>A0ABP9GF63</accession>
<gene>
    <name evidence="1" type="ORF">GCM10023224_17820</name>
</gene>
<dbReference type="InterPro" id="IPR021398">
    <property type="entry name" value="DUF3037"/>
</dbReference>
<dbReference type="Pfam" id="PF11236">
    <property type="entry name" value="DUF3037"/>
    <property type="match status" value="1"/>
</dbReference>